<feature type="domain" description="Metallo-beta-lactamase" evidence="1">
    <location>
        <begin position="30"/>
        <end position="199"/>
    </location>
</feature>
<dbReference type="EMBL" id="BJYL01000027">
    <property type="protein sequence ID" value="GEN83836.1"/>
    <property type="molecule type" value="Genomic_DNA"/>
</dbReference>
<name>A0A511Z8Q6_9BACL</name>
<gene>
    <name evidence="2" type="ORF">SLU01_21480</name>
</gene>
<dbReference type="PANTHER" id="PTHR23131:SF0">
    <property type="entry name" value="ENDORIBONUCLEASE LACTB2"/>
    <property type="match status" value="1"/>
</dbReference>
<evidence type="ECO:0000259" key="1">
    <source>
        <dbReference type="SMART" id="SM00849"/>
    </source>
</evidence>
<dbReference type="InterPro" id="IPR050662">
    <property type="entry name" value="Sec-metab_biosynth-thioest"/>
</dbReference>
<dbReference type="SUPFAM" id="SSF56281">
    <property type="entry name" value="Metallo-hydrolase/oxidoreductase"/>
    <property type="match status" value="1"/>
</dbReference>
<dbReference type="InterPro" id="IPR036866">
    <property type="entry name" value="RibonucZ/Hydroxyglut_hydro"/>
</dbReference>
<dbReference type="AlphaFoldDB" id="A0A511Z8Q6"/>
<comment type="caution">
    <text evidence="2">The sequence shown here is derived from an EMBL/GenBank/DDBJ whole genome shotgun (WGS) entry which is preliminary data.</text>
</comment>
<dbReference type="Gene3D" id="3.60.15.10">
    <property type="entry name" value="Ribonuclease Z/Hydroxyacylglutathione hydrolase-like"/>
    <property type="match status" value="1"/>
</dbReference>
<keyword evidence="3" id="KW-1185">Reference proteome</keyword>
<reference evidence="2 3" key="1">
    <citation type="submission" date="2019-07" db="EMBL/GenBank/DDBJ databases">
        <title>Whole genome shotgun sequence of Sporosarcina luteola NBRC 105378.</title>
        <authorList>
            <person name="Hosoyama A."/>
            <person name="Uohara A."/>
            <person name="Ohji S."/>
            <person name="Ichikawa N."/>
        </authorList>
    </citation>
    <scope>NUCLEOTIDE SEQUENCE [LARGE SCALE GENOMIC DNA]</scope>
    <source>
        <strain evidence="2 3">NBRC 105378</strain>
    </source>
</reference>
<accession>A0A511Z8Q6</accession>
<evidence type="ECO:0000313" key="2">
    <source>
        <dbReference type="EMBL" id="GEN83836.1"/>
    </source>
</evidence>
<evidence type="ECO:0000313" key="3">
    <source>
        <dbReference type="Proteomes" id="UP000321901"/>
    </source>
</evidence>
<dbReference type="InterPro" id="IPR001279">
    <property type="entry name" value="Metallo-B-lactamas"/>
</dbReference>
<dbReference type="Pfam" id="PF00753">
    <property type="entry name" value="Lactamase_B"/>
    <property type="match status" value="1"/>
</dbReference>
<dbReference type="GO" id="GO:0044550">
    <property type="term" value="P:secondary metabolite biosynthetic process"/>
    <property type="evidence" value="ECO:0007669"/>
    <property type="project" value="TreeGrafter"/>
</dbReference>
<dbReference type="PANTHER" id="PTHR23131">
    <property type="entry name" value="ENDORIBONUCLEASE LACTB2"/>
    <property type="match status" value="1"/>
</dbReference>
<dbReference type="OrthoDB" id="235784at2"/>
<sequence>MFLKKSTSIGETGDVRFINGRVSMQSVKLNVHCFETDGVLIDTGSQSLLNEFKPFFAQADVDKAVITHFHEDHTGGAAYLQQAYGLPLFMNEMTIEECKQKADYPLYRRLFWGKRRPFHAEPIGKTFESRSATWDVIETPGHAKDHLAFLNRETGQLFSGDLYVHPRTKVILREESIPVIIDSLEKTLTYDFGELFCCHAGYVKNGRKTLGNKLNYLQELQEKTYSLHKKGYTEKEIHSELFQKKYPITLFSFGEWDSIHIVRSILNG</sequence>
<dbReference type="Proteomes" id="UP000321901">
    <property type="component" value="Unassembled WGS sequence"/>
</dbReference>
<dbReference type="RefSeq" id="WP_147058131.1">
    <property type="nucleotide sequence ID" value="NZ_BJYL01000027.1"/>
</dbReference>
<protein>
    <recommendedName>
        <fullName evidence="1">Metallo-beta-lactamase domain-containing protein</fullName>
    </recommendedName>
</protein>
<organism evidence="2 3">
    <name type="scientific">Sporosarcina luteola</name>
    <dbReference type="NCBI Taxonomy" id="582850"/>
    <lineage>
        <taxon>Bacteria</taxon>
        <taxon>Bacillati</taxon>
        <taxon>Bacillota</taxon>
        <taxon>Bacilli</taxon>
        <taxon>Bacillales</taxon>
        <taxon>Caryophanaceae</taxon>
        <taxon>Sporosarcina</taxon>
    </lineage>
</organism>
<dbReference type="SMART" id="SM00849">
    <property type="entry name" value="Lactamase_B"/>
    <property type="match status" value="1"/>
</dbReference>
<proteinExistence type="predicted"/>